<evidence type="ECO:0000256" key="4">
    <source>
        <dbReference type="ARBA" id="ARBA00022771"/>
    </source>
</evidence>
<dbReference type="InterPro" id="IPR013087">
    <property type="entry name" value="Znf_C2H2_type"/>
</dbReference>
<dbReference type="GO" id="GO:0000978">
    <property type="term" value="F:RNA polymerase II cis-regulatory region sequence-specific DNA binding"/>
    <property type="evidence" value="ECO:0007669"/>
    <property type="project" value="InterPro"/>
</dbReference>
<dbReference type="PROSITE" id="PS50157">
    <property type="entry name" value="ZINC_FINGER_C2H2_2"/>
    <property type="match status" value="2"/>
</dbReference>
<dbReference type="CDD" id="cd12148">
    <property type="entry name" value="fungal_TF_MHR"/>
    <property type="match status" value="1"/>
</dbReference>
<keyword evidence="2" id="KW-0479">Metal-binding</keyword>
<dbReference type="GO" id="GO:0008270">
    <property type="term" value="F:zinc ion binding"/>
    <property type="evidence" value="ECO:0007669"/>
    <property type="project" value="UniProtKB-KW"/>
</dbReference>
<dbReference type="Proteomes" id="UP001149165">
    <property type="component" value="Unassembled WGS sequence"/>
</dbReference>
<accession>A0A9W9FI79</accession>
<reference evidence="14" key="1">
    <citation type="submission" date="2022-11" db="EMBL/GenBank/DDBJ databases">
        <authorList>
            <person name="Petersen C."/>
        </authorList>
    </citation>
    <scope>NUCLEOTIDE SEQUENCE</scope>
    <source>
        <strain evidence="14">IBT 30069</strain>
    </source>
</reference>
<evidence type="ECO:0000259" key="13">
    <source>
        <dbReference type="PROSITE" id="PS50157"/>
    </source>
</evidence>
<dbReference type="OrthoDB" id="10018191at2759"/>
<evidence type="ECO:0000256" key="10">
    <source>
        <dbReference type="PROSITE-ProRule" id="PRU00042"/>
    </source>
</evidence>
<keyword evidence="9" id="KW-0539">Nucleus</keyword>
<dbReference type="Pfam" id="PF00172">
    <property type="entry name" value="Zn_clus"/>
    <property type="match status" value="1"/>
</dbReference>
<comment type="subcellular location">
    <subcellularLocation>
        <location evidence="1">Nucleus</location>
    </subcellularLocation>
</comment>
<evidence type="ECO:0000313" key="14">
    <source>
        <dbReference type="EMBL" id="KAJ5100609.1"/>
    </source>
</evidence>
<dbReference type="SMART" id="SM00355">
    <property type="entry name" value="ZnF_C2H2"/>
    <property type="match status" value="2"/>
</dbReference>
<dbReference type="Gene3D" id="4.10.240.10">
    <property type="entry name" value="Zn(2)-C6 fungal-type DNA-binding domain"/>
    <property type="match status" value="1"/>
</dbReference>
<reference evidence="14" key="2">
    <citation type="journal article" date="2023" name="IMA Fungus">
        <title>Comparative genomic study of the Penicillium genus elucidates a diverse pangenome and 15 lateral gene transfer events.</title>
        <authorList>
            <person name="Petersen C."/>
            <person name="Sorensen T."/>
            <person name="Nielsen M.R."/>
            <person name="Sondergaard T.E."/>
            <person name="Sorensen J.L."/>
            <person name="Fitzpatrick D.A."/>
            <person name="Frisvad J.C."/>
            <person name="Nielsen K.L."/>
        </authorList>
    </citation>
    <scope>NUCLEOTIDE SEQUENCE</scope>
    <source>
        <strain evidence="14">IBT 30069</strain>
    </source>
</reference>
<dbReference type="Pfam" id="PF04082">
    <property type="entry name" value="Fungal_trans"/>
    <property type="match status" value="1"/>
</dbReference>
<dbReference type="CDD" id="cd00067">
    <property type="entry name" value="GAL4"/>
    <property type="match status" value="1"/>
</dbReference>
<dbReference type="GO" id="GO:0006351">
    <property type="term" value="P:DNA-templated transcription"/>
    <property type="evidence" value="ECO:0007669"/>
    <property type="project" value="InterPro"/>
</dbReference>
<sequence length="684" mass="78854">MKPAEKHFRCTICQRGFTRIDHLKRHHLRHSGQKPYSCVFCNESFARCDNLRDHYGDCAQRGDRKIPETGQRGRRRHACQSCTSMKLRCDGQSPCGSCVKRNLPCNNERLSHGQLPGLDEGSPSAKGEIYPEQSDRGSIKFLLNGGTDTFTEHWSLPPRGDRTRSLMYHHNHQQREMEDATAGALPYQVEESRPEYSAAMVDPDPNSMQFFQNTFVDFFNTPFGEQKPLEETFTGQIPYASGIPPTQNPCLGISPEQEVFDPEPERPFALALIQAISARAWTLPLDPKAQEEISTNLNLVLTTSRIRKFISLYFKNWQPSCPMIHIPSFDPEVVSLPLLAAVVFMGAMYSHDLREVYMAKRVVDFVELFIFSTDIYSPDNEIASTFLGTRNIDDDANDWMKFQNFQAGFIIILVQFWSGNVASRSRVMENRFSEVVKSKISRRLGLVKCRHRSHEQTSETLWIQVESRIRTMSIISLLDCAFYFYQNYPYRYGIYEMELDFPCEQSIFQAKHPFSEPKFRLSRHISLYQAFQNLFVPPSEESFGQSPEYVPLDLTIFDMFMLIHVLFAFINTQIMLIGTTKRQIPATSSLHSSPDSKSPIPEDSFLSNIRTALLRWRDHWLALRSQVTNDEWISMGFYKNGYSIWLVSQLLITNKDAIDVLMQMEVGCEDKLEKLKVLLQDEQE</sequence>
<keyword evidence="7" id="KW-0238">DNA-binding</keyword>
<feature type="domain" description="C2H2-type" evidence="13">
    <location>
        <begin position="8"/>
        <end position="35"/>
    </location>
</feature>
<dbReference type="InterPro" id="IPR036236">
    <property type="entry name" value="Znf_C2H2_sf"/>
</dbReference>
<keyword evidence="4 10" id="KW-0863">Zinc-finger</keyword>
<keyword evidence="3" id="KW-0677">Repeat</keyword>
<dbReference type="InterPro" id="IPR051059">
    <property type="entry name" value="VerF-like"/>
</dbReference>
<dbReference type="SUPFAM" id="SSF57667">
    <property type="entry name" value="beta-beta-alpha zinc fingers"/>
    <property type="match status" value="1"/>
</dbReference>
<dbReference type="PROSITE" id="PS00028">
    <property type="entry name" value="ZINC_FINGER_C2H2_1"/>
    <property type="match status" value="1"/>
</dbReference>
<feature type="domain" description="C2H2-type" evidence="13">
    <location>
        <begin position="36"/>
        <end position="65"/>
    </location>
</feature>
<keyword evidence="15" id="KW-1185">Reference proteome</keyword>
<evidence type="ECO:0000256" key="3">
    <source>
        <dbReference type="ARBA" id="ARBA00022737"/>
    </source>
</evidence>
<dbReference type="EMBL" id="JAPQKH010000004">
    <property type="protein sequence ID" value="KAJ5100609.1"/>
    <property type="molecule type" value="Genomic_DNA"/>
</dbReference>
<evidence type="ECO:0000256" key="1">
    <source>
        <dbReference type="ARBA" id="ARBA00004123"/>
    </source>
</evidence>
<dbReference type="Gene3D" id="3.30.160.60">
    <property type="entry name" value="Classic Zinc Finger"/>
    <property type="match status" value="2"/>
</dbReference>
<proteinExistence type="predicted"/>
<keyword evidence="6" id="KW-0805">Transcription regulation</keyword>
<dbReference type="PROSITE" id="PS00463">
    <property type="entry name" value="ZN2_CY6_FUNGAL_1"/>
    <property type="match status" value="1"/>
</dbReference>
<dbReference type="GO" id="GO:0000981">
    <property type="term" value="F:DNA-binding transcription factor activity, RNA polymerase II-specific"/>
    <property type="evidence" value="ECO:0007669"/>
    <property type="project" value="InterPro"/>
</dbReference>
<evidence type="ECO:0000256" key="11">
    <source>
        <dbReference type="SAM" id="MobiDB-lite"/>
    </source>
</evidence>
<dbReference type="InterPro" id="IPR036864">
    <property type="entry name" value="Zn2-C6_fun-type_DNA-bd_sf"/>
</dbReference>
<gene>
    <name evidence="14" type="ORF">N7456_006661</name>
</gene>
<evidence type="ECO:0008006" key="16">
    <source>
        <dbReference type="Google" id="ProtNLM"/>
    </source>
</evidence>
<evidence type="ECO:0000256" key="8">
    <source>
        <dbReference type="ARBA" id="ARBA00023163"/>
    </source>
</evidence>
<dbReference type="InterPro" id="IPR001138">
    <property type="entry name" value="Zn2Cys6_DnaBD"/>
</dbReference>
<protein>
    <recommendedName>
        <fullName evidence="16">C2H2 finger domain protein</fullName>
    </recommendedName>
</protein>
<keyword evidence="5" id="KW-0862">Zinc</keyword>
<organism evidence="14 15">
    <name type="scientific">Penicillium angulare</name>
    <dbReference type="NCBI Taxonomy" id="116970"/>
    <lineage>
        <taxon>Eukaryota</taxon>
        <taxon>Fungi</taxon>
        <taxon>Dikarya</taxon>
        <taxon>Ascomycota</taxon>
        <taxon>Pezizomycotina</taxon>
        <taxon>Eurotiomycetes</taxon>
        <taxon>Eurotiomycetidae</taxon>
        <taxon>Eurotiales</taxon>
        <taxon>Aspergillaceae</taxon>
        <taxon>Penicillium</taxon>
    </lineage>
</organism>
<dbReference type="GO" id="GO:0005634">
    <property type="term" value="C:nucleus"/>
    <property type="evidence" value="ECO:0007669"/>
    <property type="project" value="UniProtKB-SubCell"/>
</dbReference>
<evidence type="ECO:0000256" key="2">
    <source>
        <dbReference type="ARBA" id="ARBA00022723"/>
    </source>
</evidence>
<dbReference type="AlphaFoldDB" id="A0A9W9FI79"/>
<evidence type="ECO:0000256" key="6">
    <source>
        <dbReference type="ARBA" id="ARBA00023015"/>
    </source>
</evidence>
<dbReference type="InterPro" id="IPR007219">
    <property type="entry name" value="XnlR_reg_dom"/>
</dbReference>
<feature type="region of interest" description="Disordered" evidence="11">
    <location>
        <begin position="113"/>
        <end position="133"/>
    </location>
</feature>
<dbReference type="GO" id="GO:0000785">
    <property type="term" value="C:chromatin"/>
    <property type="evidence" value="ECO:0007669"/>
    <property type="project" value="TreeGrafter"/>
</dbReference>
<dbReference type="PANTHER" id="PTHR40626">
    <property type="entry name" value="MIP31509P"/>
    <property type="match status" value="1"/>
</dbReference>
<dbReference type="PANTHER" id="PTHR40626:SF8">
    <property type="entry name" value="C2H2 FINGER DOMAIN TRANSCRIPTION FACTOR (EUROFUNG)-RELATED"/>
    <property type="match status" value="1"/>
</dbReference>
<dbReference type="PROSITE" id="PS50048">
    <property type="entry name" value="ZN2_CY6_FUNGAL_2"/>
    <property type="match status" value="1"/>
</dbReference>
<evidence type="ECO:0000256" key="9">
    <source>
        <dbReference type="ARBA" id="ARBA00023242"/>
    </source>
</evidence>
<evidence type="ECO:0000256" key="5">
    <source>
        <dbReference type="ARBA" id="ARBA00022833"/>
    </source>
</evidence>
<evidence type="ECO:0000256" key="7">
    <source>
        <dbReference type="ARBA" id="ARBA00023125"/>
    </source>
</evidence>
<dbReference type="SUPFAM" id="SSF57701">
    <property type="entry name" value="Zn2/Cys6 DNA-binding domain"/>
    <property type="match status" value="1"/>
</dbReference>
<keyword evidence="8" id="KW-0804">Transcription</keyword>
<dbReference type="SMART" id="SM00066">
    <property type="entry name" value="GAL4"/>
    <property type="match status" value="1"/>
</dbReference>
<feature type="domain" description="Zn(2)-C6 fungal-type" evidence="12">
    <location>
        <begin position="78"/>
        <end position="105"/>
    </location>
</feature>
<evidence type="ECO:0000313" key="15">
    <source>
        <dbReference type="Proteomes" id="UP001149165"/>
    </source>
</evidence>
<name>A0A9W9FI79_9EURO</name>
<comment type="caution">
    <text evidence="14">The sequence shown here is derived from an EMBL/GenBank/DDBJ whole genome shotgun (WGS) entry which is preliminary data.</text>
</comment>
<evidence type="ECO:0000259" key="12">
    <source>
        <dbReference type="PROSITE" id="PS50048"/>
    </source>
</evidence>
<dbReference type="Pfam" id="PF00096">
    <property type="entry name" value="zf-C2H2"/>
    <property type="match status" value="1"/>
</dbReference>